<evidence type="ECO:0000256" key="1">
    <source>
        <dbReference type="ARBA" id="ARBA00022741"/>
    </source>
</evidence>
<evidence type="ECO:0000313" key="5">
    <source>
        <dbReference type="EMBL" id="TQR88523.1"/>
    </source>
</evidence>
<dbReference type="Gene3D" id="2.40.100.10">
    <property type="entry name" value="Cyclophilin-like"/>
    <property type="match status" value="1"/>
</dbReference>
<feature type="domain" description="Carboxyltransferase" evidence="4">
    <location>
        <begin position="24"/>
        <end position="313"/>
    </location>
</feature>
<sequence length="325" mass="33739">MALLIDEPGLQSTIQDLGRPGHYDVGIPLGGAMDTLSHEIANLLVGNPREAATIEATYTAPKFTVTAPTVMAVTGASMDVSVNGDAVPQWTAVALQEGDVVACGFASAGTRTYLAFAGGIDVPIVLGSRGTYSLGKLGGLQGRPLASGDSVPIGASDRQSPALRTLPEDLRPSFSRAVTARVVVGLYAHLLTTHSLDMLTSAEWKLTPVADRTGLRFKGEEKFQFEEREQPFGAGSDPSNIVDAGYAMGSIQIPGGSQPIVLHRDAVSAGGYAMVATVISADMNALAQLAPGSTASFEAVTIDEALTAREEASSRRARIRGALSS</sequence>
<reference evidence="5 6" key="1">
    <citation type="submission" date="2018-10" db="EMBL/GenBank/DDBJ databases">
        <title>Draft genome of Mycobacterium hodleri strain B.</title>
        <authorList>
            <person name="Amande T.J."/>
            <person name="Mcgenity T.J."/>
        </authorList>
    </citation>
    <scope>NUCLEOTIDE SEQUENCE [LARGE SCALE GENOMIC DNA]</scope>
    <source>
        <strain evidence="5 6">B</strain>
    </source>
</reference>
<keyword evidence="1" id="KW-0547">Nucleotide-binding</keyword>
<accession>A0A544W8H0</accession>
<keyword evidence="2" id="KW-0378">Hydrolase</keyword>
<proteinExistence type="predicted"/>
<dbReference type="PANTHER" id="PTHR43309:SF3">
    <property type="entry name" value="5-OXOPROLINASE SUBUNIT C"/>
    <property type="match status" value="1"/>
</dbReference>
<dbReference type="EMBL" id="VIFX01000001">
    <property type="protein sequence ID" value="TQR88523.1"/>
    <property type="molecule type" value="Genomic_DNA"/>
</dbReference>
<evidence type="ECO:0000256" key="2">
    <source>
        <dbReference type="ARBA" id="ARBA00022801"/>
    </source>
</evidence>
<protein>
    <submittedName>
        <fullName evidence="5">Biotin-dependent carboxyltransferase</fullName>
    </submittedName>
</protein>
<organism evidence="5 6">
    <name type="scientific">Mycolicibacterium hodleri</name>
    <dbReference type="NCBI Taxonomy" id="49897"/>
    <lineage>
        <taxon>Bacteria</taxon>
        <taxon>Bacillati</taxon>
        <taxon>Actinomycetota</taxon>
        <taxon>Actinomycetes</taxon>
        <taxon>Mycobacteriales</taxon>
        <taxon>Mycobacteriaceae</taxon>
        <taxon>Mycolicibacterium</taxon>
    </lineage>
</organism>
<evidence type="ECO:0000259" key="4">
    <source>
        <dbReference type="SMART" id="SM00797"/>
    </source>
</evidence>
<dbReference type="GO" id="GO:0016740">
    <property type="term" value="F:transferase activity"/>
    <property type="evidence" value="ECO:0007669"/>
    <property type="project" value="UniProtKB-KW"/>
</dbReference>
<keyword evidence="5" id="KW-0808">Transferase</keyword>
<dbReference type="GO" id="GO:0005524">
    <property type="term" value="F:ATP binding"/>
    <property type="evidence" value="ECO:0007669"/>
    <property type="project" value="UniProtKB-KW"/>
</dbReference>
<dbReference type="InterPro" id="IPR052708">
    <property type="entry name" value="PxpC"/>
</dbReference>
<dbReference type="AlphaFoldDB" id="A0A544W8H0"/>
<dbReference type="Pfam" id="PF02626">
    <property type="entry name" value="CT_A_B"/>
    <property type="match status" value="1"/>
</dbReference>
<dbReference type="InterPro" id="IPR029000">
    <property type="entry name" value="Cyclophilin-like_dom_sf"/>
</dbReference>
<comment type="caution">
    <text evidence="5">The sequence shown here is derived from an EMBL/GenBank/DDBJ whole genome shotgun (WGS) entry which is preliminary data.</text>
</comment>
<keyword evidence="3" id="KW-0067">ATP-binding</keyword>
<name>A0A544W8H0_9MYCO</name>
<gene>
    <name evidence="5" type="ORF">D8S82_00495</name>
</gene>
<dbReference type="SUPFAM" id="SSF50891">
    <property type="entry name" value="Cyclophilin-like"/>
    <property type="match status" value="1"/>
</dbReference>
<dbReference type="PANTHER" id="PTHR43309">
    <property type="entry name" value="5-OXOPROLINASE SUBUNIT C"/>
    <property type="match status" value="1"/>
</dbReference>
<dbReference type="SMART" id="SM00797">
    <property type="entry name" value="AHS2"/>
    <property type="match status" value="1"/>
</dbReference>
<dbReference type="RefSeq" id="WP_142549809.1">
    <property type="nucleotide sequence ID" value="NZ_VIFX01000001.1"/>
</dbReference>
<dbReference type="GO" id="GO:0016787">
    <property type="term" value="F:hydrolase activity"/>
    <property type="evidence" value="ECO:0007669"/>
    <property type="project" value="UniProtKB-KW"/>
</dbReference>
<keyword evidence="6" id="KW-1185">Reference proteome</keyword>
<evidence type="ECO:0000256" key="3">
    <source>
        <dbReference type="ARBA" id="ARBA00022840"/>
    </source>
</evidence>
<evidence type="ECO:0000313" key="6">
    <source>
        <dbReference type="Proteomes" id="UP000315759"/>
    </source>
</evidence>
<dbReference type="Proteomes" id="UP000315759">
    <property type="component" value="Unassembled WGS sequence"/>
</dbReference>
<dbReference type="InterPro" id="IPR003778">
    <property type="entry name" value="CT_A_B"/>
</dbReference>
<dbReference type="NCBIfam" id="TIGR00724">
    <property type="entry name" value="urea_amlyse_rel"/>
    <property type="match status" value="1"/>
</dbReference>